<feature type="region of interest" description="Disordered" evidence="1">
    <location>
        <begin position="459"/>
        <end position="515"/>
    </location>
</feature>
<feature type="compositionally biased region" description="Low complexity" evidence="1">
    <location>
        <begin position="459"/>
        <end position="504"/>
    </location>
</feature>
<dbReference type="PROSITE" id="PS50234">
    <property type="entry name" value="VWFA"/>
    <property type="match status" value="1"/>
</dbReference>
<protein>
    <recommendedName>
        <fullName evidence="2">VWFA domain-containing protein</fullName>
    </recommendedName>
</protein>
<proteinExistence type="predicted"/>
<name>A0AAN7U044_9MYCE</name>
<dbReference type="CDD" id="cd00198">
    <property type="entry name" value="vWFA"/>
    <property type="match status" value="1"/>
</dbReference>
<gene>
    <name evidence="3" type="ORF">RB653_004729</name>
</gene>
<evidence type="ECO:0000313" key="4">
    <source>
        <dbReference type="Proteomes" id="UP001344447"/>
    </source>
</evidence>
<dbReference type="InterPro" id="IPR002035">
    <property type="entry name" value="VWF_A"/>
</dbReference>
<reference evidence="3 4" key="1">
    <citation type="submission" date="2023-11" db="EMBL/GenBank/DDBJ databases">
        <title>Dfirmibasis_genome.</title>
        <authorList>
            <person name="Edelbroek B."/>
            <person name="Kjellin J."/>
            <person name="Jerlstrom-Hultqvist J."/>
            <person name="Soderbom F."/>
        </authorList>
    </citation>
    <scope>NUCLEOTIDE SEQUENCE [LARGE SCALE GENOMIC DNA]</scope>
    <source>
        <strain evidence="3 4">TNS-C-14</strain>
    </source>
</reference>
<dbReference type="InterPro" id="IPR057413">
    <property type="entry name" value="Beta-barrel_INTS6"/>
</dbReference>
<feature type="compositionally biased region" description="Low complexity" evidence="1">
    <location>
        <begin position="546"/>
        <end position="567"/>
    </location>
</feature>
<dbReference type="Gene3D" id="3.40.50.410">
    <property type="entry name" value="von Willebrand factor, type A domain"/>
    <property type="match status" value="1"/>
</dbReference>
<dbReference type="EMBL" id="JAVFKY010000001">
    <property type="protein sequence ID" value="KAK5583139.1"/>
    <property type="molecule type" value="Genomic_DNA"/>
</dbReference>
<dbReference type="InterPro" id="IPR051113">
    <property type="entry name" value="Integrator_subunit6"/>
</dbReference>
<dbReference type="GO" id="GO:0034472">
    <property type="term" value="P:snRNA 3'-end processing"/>
    <property type="evidence" value="ECO:0007669"/>
    <property type="project" value="TreeGrafter"/>
</dbReference>
<evidence type="ECO:0000256" key="1">
    <source>
        <dbReference type="SAM" id="MobiDB-lite"/>
    </source>
</evidence>
<feature type="compositionally biased region" description="Basic and acidic residues" evidence="1">
    <location>
        <begin position="625"/>
        <end position="636"/>
    </location>
</feature>
<evidence type="ECO:0000259" key="2">
    <source>
        <dbReference type="PROSITE" id="PS50234"/>
    </source>
</evidence>
<dbReference type="SUPFAM" id="SSF53300">
    <property type="entry name" value="vWA-like"/>
    <property type="match status" value="1"/>
</dbReference>
<feature type="region of interest" description="Disordered" evidence="1">
    <location>
        <begin position="541"/>
        <end position="568"/>
    </location>
</feature>
<feature type="compositionally biased region" description="Low complexity" evidence="1">
    <location>
        <begin position="861"/>
        <end position="875"/>
    </location>
</feature>
<keyword evidence="4" id="KW-1185">Reference proteome</keyword>
<dbReference type="Pfam" id="PF25462">
    <property type="entry name" value="Beta-barrel_INTS6"/>
    <property type="match status" value="1"/>
</dbReference>
<dbReference type="GO" id="GO:0032039">
    <property type="term" value="C:integrator complex"/>
    <property type="evidence" value="ECO:0007669"/>
    <property type="project" value="TreeGrafter"/>
</dbReference>
<comment type="caution">
    <text evidence="3">The sequence shown here is derived from an EMBL/GenBank/DDBJ whole genome shotgun (WGS) entry which is preliminary data.</text>
</comment>
<sequence length="1024" mass="113508">MLITFVVDTSGSMSQKTTNGMTLLDCSKAAIEHFIKIRSKDASMRNDRFFLITSEENPITAVKIGWKDNFNSFIQEVKNLQTKDMSNLGFSLQKSFDFLNQFRVQSSIDNYGQGRNPWFIEPAIIILLTDGSSLTNSSSIIENFTLPKTQFHLNSDPTSEPFRWDQRLFSIVLKFGGISSSKSLPLPMEPAIAPMCDVTGGRCQVATNMKTMIQQVEGLMQKLQGGVVVSFEPLLNSQQQQQQQQQQSLPPPPLSLHKMLYVRQQVGFWPIPESYYPDTSSLSLPVRSAHPVIRYSVIEADTHIPENFPFDKYELEPCSLTQYLLTNKIQCTHVFMMNSLQVSGQGEPFGCLRVNSAGNSVNLFVFPYNFPRLWNLLDDLTSTFKMMPSQKWKQEFEGYLLSIPPYYINPLRGALKRFCSLNLIPDNIDSQFINFINNTIKKIKSQSISKIESERIINSKQQQQQYSHQQQFQQFQQKQSQQYDYSSSSSSSINTTTTNSSGIGSSSGGGSNLATASKKKSFHQILDQGYSSDLLSELIQQDNEQSENSELSQELSESSSTTGGSSSNINILQRNVFDIGRGQLLNQLDKMKDHIFKKKTQKDESKHHLPISQMGNYHETIGKRETLRDIDDDKKPNTPLFGNPYRKEKSRFTMSIDEADEGGNITSDGEGKNKLTQNKRRRLSGRGYPPPTLNSTSTIPSTSSSSATTTIPSITTPTTSTIASVNSSSTQPTSTTTAPTTTIPSPTTTSVASASATITATTSPPASISPIPIKEQILSSPPLTINQSVISSPPIVNNIVIPSSHVQVFSNINNNDGDNSINTVPTNNISPLSSNISSPNNQHLLPTPLNSNVSNINTTTTTTTTSTSIANGNITQPTSPTHKNKPTTRPFRPNSPPLTTDILTNPSNQLNNSSTSITNAPLQTSIHNTPNTSPTLSSINNNRKNSIVTINIETNNIIKFVHKEIRRPTKDNHDIIIQQLSKLFSILADSNLRLKLLKDIINLAKEYKKSSLISKIIGYIDQIK</sequence>
<dbReference type="FunFam" id="3.40.50.410:FF:000010">
    <property type="entry name" value="Integrator complex subunit 6 like"/>
    <property type="match status" value="1"/>
</dbReference>
<dbReference type="AlphaFoldDB" id="A0AAN7U044"/>
<feature type="region of interest" description="Disordered" evidence="1">
    <location>
        <begin position="861"/>
        <end position="896"/>
    </location>
</feature>
<feature type="domain" description="VWFA" evidence="2">
    <location>
        <begin position="2"/>
        <end position="133"/>
    </location>
</feature>
<dbReference type="PANTHER" id="PTHR12957">
    <property type="entry name" value="DEAD/H BOX POLYPEPTIDE 26/DICE1-RELATED"/>
    <property type="match status" value="1"/>
</dbReference>
<feature type="compositionally biased region" description="Low complexity" evidence="1">
    <location>
        <begin position="695"/>
        <end position="767"/>
    </location>
</feature>
<feature type="region of interest" description="Disordered" evidence="1">
    <location>
        <begin position="625"/>
        <end position="767"/>
    </location>
</feature>
<dbReference type="Proteomes" id="UP001344447">
    <property type="component" value="Unassembled WGS sequence"/>
</dbReference>
<dbReference type="InterPro" id="IPR036465">
    <property type="entry name" value="vWFA_dom_sf"/>
</dbReference>
<organism evidence="3 4">
    <name type="scientific">Dictyostelium firmibasis</name>
    <dbReference type="NCBI Taxonomy" id="79012"/>
    <lineage>
        <taxon>Eukaryota</taxon>
        <taxon>Amoebozoa</taxon>
        <taxon>Evosea</taxon>
        <taxon>Eumycetozoa</taxon>
        <taxon>Dictyostelia</taxon>
        <taxon>Dictyosteliales</taxon>
        <taxon>Dictyosteliaceae</taxon>
        <taxon>Dictyostelium</taxon>
    </lineage>
</organism>
<accession>A0AAN7U044</accession>
<evidence type="ECO:0000313" key="3">
    <source>
        <dbReference type="EMBL" id="KAK5583139.1"/>
    </source>
</evidence>
<dbReference type="PANTHER" id="PTHR12957:SF2">
    <property type="entry name" value="INTEGRATOR COMPLEX SUBUNIT 6"/>
    <property type="match status" value="1"/>
</dbReference>
<dbReference type="Pfam" id="PF13519">
    <property type="entry name" value="VWA_2"/>
    <property type="match status" value="1"/>
</dbReference>